<dbReference type="Pfam" id="PF00395">
    <property type="entry name" value="SLH"/>
    <property type="match status" value="1"/>
</dbReference>
<comment type="similarity">
    <text evidence="1">Belongs to the OprB family.</text>
</comment>
<dbReference type="InterPro" id="IPR007049">
    <property type="entry name" value="Carb-sel_porin_OprB"/>
</dbReference>
<feature type="coiled-coil region" evidence="2">
    <location>
        <begin position="147"/>
        <end position="174"/>
    </location>
</feature>
<keyword evidence="5" id="KW-1185">Reference proteome</keyword>
<evidence type="ECO:0000256" key="2">
    <source>
        <dbReference type="SAM" id="Coils"/>
    </source>
</evidence>
<accession>A0ABW7C720</accession>
<evidence type="ECO:0000313" key="4">
    <source>
        <dbReference type="EMBL" id="MFG3816922.1"/>
    </source>
</evidence>
<feature type="domain" description="SLH" evidence="3">
    <location>
        <begin position="66"/>
        <end position="130"/>
    </location>
</feature>
<dbReference type="RefSeq" id="WP_393010950.1">
    <property type="nucleotide sequence ID" value="NZ_JAZAQF010000028.1"/>
</dbReference>
<dbReference type="PANTHER" id="PTHR43308">
    <property type="entry name" value="OUTER MEMBRANE PROTEIN ALPHA-RELATED"/>
    <property type="match status" value="1"/>
</dbReference>
<keyword evidence="2" id="KW-0175">Coiled coil</keyword>
<dbReference type="PROSITE" id="PS51272">
    <property type="entry name" value="SLH"/>
    <property type="match status" value="1"/>
</dbReference>
<evidence type="ECO:0000259" key="3">
    <source>
        <dbReference type="PROSITE" id="PS51272"/>
    </source>
</evidence>
<dbReference type="PANTHER" id="PTHR43308:SF1">
    <property type="entry name" value="OUTER MEMBRANE PROTEIN ALPHA"/>
    <property type="match status" value="1"/>
</dbReference>
<organism evidence="4 5">
    <name type="scientific">Limnothrix redekei LRLZ20PSL1</name>
    <dbReference type="NCBI Taxonomy" id="3112953"/>
    <lineage>
        <taxon>Bacteria</taxon>
        <taxon>Bacillati</taxon>
        <taxon>Cyanobacteriota</taxon>
        <taxon>Cyanophyceae</taxon>
        <taxon>Pseudanabaenales</taxon>
        <taxon>Pseudanabaenaceae</taxon>
        <taxon>Limnothrix</taxon>
    </lineage>
</organism>
<evidence type="ECO:0000256" key="1">
    <source>
        <dbReference type="RuleBase" id="RU363072"/>
    </source>
</evidence>
<name>A0ABW7C720_9CYAN</name>
<dbReference type="SUPFAM" id="SSF56935">
    <property type="entry name" value="Porins"/>
    <property type="match status" value="1"/>
</dbReference>
<dbReference type="Proteomes" id="UP001604335">
    <property type="component" value="Unassembled WGS sequence"/>
</dbReference>
<gene>
    <name evidence="4" type="ORF">VPK24_04685</name>
</gene>
<evidence type="ECO:0000313" key="5">
    <source>
        <dbReference type="Proteomes" id="UP001604335"/>
    </source>
</evidence>
<proteinExistence type="inferred from homology"/>
<protein>
    <submittedName>
        <fullName evidence="4">Iron uptake porin</fullName>
    </submittedName>
</protein>
<dbReference type="NCBIfam" id="NF033921">
    <property type="entry name" value="por_somb"/>
    <property type="match status" value="1"/>
</dbReference>
<dbReference type="InterPro" id="IPR047684">
    <property type="entry name" value="Por_som-like"/>
</dbReference>
<reference evidence="5" key="1">
    <citation type="journal article" date="2024" name="Algal Res.">
        <title>Biochemical, toxicological and genomic investigation of a high-biomass producing Limnothrix strain isolated from Italian shallow drinking water reservoir.</title>
        <authorList>
            <person name="Simonazzi M."/>
            <person name="Shishido T.K."/>
            <person name="Delbaje E."/>
            <person name="Wahlsten M."/>
            <person name="Fewer D.P."/>
            <person name="Sivonen K."/>
            <person name="Pezzolesi L."/>
            <person name="Pistocchi R."/>
        </authorList>
    </citation>
    <scope>NUCLEOTIDE SEQUENCE [LARGE SCALE GENOMIC DNA]</scope>
    <source>
        <strain evidence="5">LRLZ20PSL1</strain>
    </source>
</reference>
<dbReference type="Pfam" id="PF04966">
    <property type="entry name" value="OprB"/>
    <property type="match status" value="1"/>
</dbReference>
<dbReference type="EMBL" id="JAZAQF010000028">
    <property type="protein sequence ID" value="MFG3816922.1"/>
    <property type="molecule type" value="Genomic_DNA"/>
</dbReference>
<sequence>MTHRFLPLLSSSALLPLLTLILGIPTGAIASEIPLLTLDDRPTVATEADLLGTDPFGTDDLAQVTAVSQLSDVQPTDWAFQALQSLVERYGCIAGYPDGTFKGNRPLSRYEFAAGLNACLDRINELIKSATDPLAAKEDLRKLQKLQEEFATELAGLRGRVDALEARTAELEANRFSPATKLQSEAMFALADVWGDEKAGGGDLDYNATFAYWVRLNFNTSFTGKDELRVRLQSNNILPIDGDLTGTSMTRLGFDGNSGGQLRLGDLYYRFPLGDQTRAWLIANGHGTDGITDPLNVYLRSDSSGALSRFGRYSSIYRGLRGPGVGIQHRFNQHWSADVAYRAPRASSPDDEAGLFNGSYGILGQLLYQPTPSTSIGFTFTHTYFDEADVNITDNIGSAFAQRPFDLVDTAANSYGLIGAVQFSPRFNLSGWVAYTDAEAKSGGDRGANADIWTWAVTMAFPDLFKEGNVGGLVVGMPPKATRNDLASREDRDTSLHVEALYRHRLTDNIAITPGVIVIVNPEHDEDNGTQVVGVVRTTFAF</sequence>
<comment type="caution">
    <text evidence="4">The sequence shown here is derived from an EMBL/GenBank/DDBJ whole genome shotgun (WGS) entry which is preliminary data.</text>
</comment>
<dbReference type="InterPro" id="IPR051465">
    <property type="entry name" value="Cell_Envelope_Struct_Comp"/>
</dbReference>
<dbReference type="InterPro" id="IPR001119">
    <property type="entry name" value="SLH_dom"/>
</dbReference>